<dbReference type="EMBL" id="VXIV02001717">
    <property type="protein sequence ID" value="KAF6030308.1"/>
    <property type="molecule type" value="Genomic_DNA"/>
</dbReference>
<organism evidence="1 2">
    <name type="scientific">Bugula neritina</name>
    <name type="common">Brown bryozoan</name>
    <name type="synonym">Sertularia neritina</name>
    <dbReference type="NCBI Taxonomy" id="10212"/>
    <lineage>
        <taxon>Eukaryota</taxon>
        <taxon>Metazoa</taxon>
        <taxon>Spiralia</taxon>
        <taxon>Lophotrochozoa</taxon>
        <taxon>Bryozoa</taxon>
        <taxon>Gymnolaemata</taxon>
        <taxon>Cheilostomatida</taxon>
        <taxon>Flustrina</taxon>
        <taxon>Buguloidea</taxon>
        <taxon>Bugulidae</taxon>
        <taxon>Bugula</taxon>
    </lineage>
</organism>
<name>A0A7J7JYA7_BUGNE</name>
<proteinExistence type="predicted"/>
<evidence type="ECO:0000313" key="2">
    <source>
        <dbReference type="Proteomes" id="UP000593567"/>
    </source>
</evidence>
<dbReference type="Proteomes" id="UP000593567">
    <property type="component" value="Unassembled WGS sequence"/>
</dbReference>
<evidence type="ECO:0000313" key="1">
    <source>
        <dbReference type="EMBL" id="KAF6030308.1"/>
    </source>
</evidence>
<dbReference type="AlphaFoldDB" id="A0A7J7JYA7"/>
<accession>A0A7J7JYA7</accession>
<reference evidence="1" key="1">
    <citation type="submission" date="2020-06" db="EMBL/GenBank/DDBJ databases">
        <title>Draft genome of Bugula neritina, a colonial animal packing powerful symbionts and potential medicines.</title>
        <authorList>
            <person name="Rayko M."/>
        </authorList>
    </citation>
    <scope>NUCLEOTIDE SEQUENCE [LARGE SCALE GENOMIC DNA]</scope>
    <source>
        <strain evidence="1">Kwan_BN1</strain>
    </source>
</reference>
<sequence length="103" mass="11937">MFLYQPYSATYYFLVCDFGRNTDIDMRCWPHLDELISYDVLNMVCWMLLPSPYQLQSCMCAHAPSVHPVVFASNLYGKSFLYQPYSATYYFLVCAVGRNTGIV</sequence>
<keyword evidence="2" id="KW-1185">Reference proteome</keyword>
<comment type="caution">
    <text evidence="1">The sequence shown here is derived from an EMBL/GenBank/DDBJ whole genome shotgun (WGS) entry which is preliminary data.</text>
</comment>
<gene>
    <name evidence="1" type="ORF">EB796_011388</name>
</gene>
<protein>
    <submittedName>
        <fullName evidence="1">Uncharacterized protein</fullName>
    </submittedName>
</protein>